<dbReference type="GO" id="GO:0006303">
    <property type="term" value="P:double-strand break repair via nonhomologous end joining"/>
    <property type="evidence" value="ECO:0007669"/>
    <property type="project" value="TreeGrafter"/>
</dbReference>
<dbReference type="KEGG" id="osn:118764474"/>
<dbReference type="RefSeq" id="XP_036361090.1">
    <property type="nucleotide sequence ID" value="XM_036505197.1"/>
</dbReference>
<name>A0A7E6F1E0_9MOLL</name>
<dbReference type="GO" id="GO:0044774">
    <property type="term" value="P:mitotic DNA integrity checkpoint signaling"/>
    <property type="evidence" value="ECO:0007669"/>
    <property type="project" value="TreeGrafter"/>
</dbReference>
<evidence type="ECO:0000313" key="2">
    <source>
        <dbReference type="RefSeq" id="XP_036361090.1"/>
    </source>
</evidence>
<proteinExistence type="predicted"/>
<sequence length="115" mass="13278">MLEDREPSRGSPVIDVGQLKTVIEKETCKIPRELPKELQVSQKTACNHLNAIVKSKKLNKWVPHDLNETQIMHKCEICSCLILRNQTGPFLYLRNERANKKAINKDENVINCKRN</sequence>
<dbReference type="GO" id="GO:0005634">
    <property type="term" value="C:nucleus"/>
    <property type="evidence" value="ECO:0007669"/>
    <property type="project" value="TreeGrafter"/>
</dbReference>
<dbReference type="GO" id="GO:0000793">
    <property type="term" value="C:condensed chromosome"/>
    <property type="evidence" value="ECO:0007669"/>
    <property type="project" value="TreeGrafter"/>
</dbReference>
<dbReference type="GO" id="GO:0044547">
    <property type="term" value="F:DNA topoisomerase binding"/>
    <property type="evidence" value="ECO:0007669"/>
    <property type="project" value="TreeGrafter"/>
</dbReference>
<gene>
    <name evidence="2" type="primary">LOC118764474</name>
</gene>
<protein>
    <submittedName>
        <fullName evidence="2">Histone-lysine N-methyltransferase SETMAR-like</fullName>
    </submittedName>
</protein>
<accession>A0A7E6F1E0</accession>
<evidence type="ECO:0000313" key="1">
    <source>
        <dbReference type="Proteomes" id="UP000515154"/>
    </source>
</evidence>
<dbReference type="PANTHER" id="PTHR46060">
    <property type="entry name" value="MARINER MOS1 TRANSPOSASE-LIKE PROTEIN"/>
    <property type="match status" value="1"/>
</dbReference>
<dbReference type="GO" id="GO:0000014">
    <property type="term" value="F:single-stranded DNA endodeoxyribonuclease activity"/>
    <property type="evidence" value="ECO:0007669"/>
    <property type="project" value="TreeGrafter"/>
</dbReference>
<organism evidence="1 2">
    <name type="scientific">Octopus sinensis</name>
    <name type="common">East Asian common octopus</name>
    <dbReference type="NCBI Taxonomy" id="2607531"/>
    <lineage>
        <taxon>Eukaryota</taxon>
        <taxon>Metazoa</taxon>
        <taxon>Spiralia</taxon>
        <taxon>Lophotrochozoa</taxon>
        <taxon>Mollusca</taxon>
        <taxon>Cephalopoda</taxon>
        <taxon>Coleoidea</taxon>
        <taxon>Octopodiformes</taxon>
        <taxon>Octopoda</taxon>
        <taxon>Incirrata</taxon>
        <taxon>Octopodidae</taxon>
        <taxon>Octopus</taxon>
    </lineage>
</organism>
<dbReference type="GO" id="GO:0042800">
    <property type="term" value="F:histone H3K4 methyltransferase activity"/>
    <property type="evidence" value="ECO:0007669"/>
    <property type="project" value="TreeGrafter"/>
</dbReference>
<dbReference type="GO" id="GO:0003690">
    <property type="term" value="F:double-stranded DNA binding"/>
    <property type="evidence" value="ECO:0007669"/>
    <property type="project" value="TreeGrafter"/>
</dbReference>
<dbReference type="GO" id="GO:0046975">
    <property type="term" value="F:histone H3K36 methyltransferase activity"/>
    <property type="evidence" value="ECO:0007669"/>
    <property type="project" value="TreeGrafter"/>
</dbReference>
<reference evidence="2" key="1">
    <citation type="submission" date="2025-08" db="UniProtKB">
        <authorList>
            <consortium name="RefSeq"/>
        </authorList>
    </citation>
    <scope>IDENTIFICATION</scope>
</reference>
<dbReference type="GO" id="GO:0003697">
    <property type="term" value="F:single-stranded DNA binding"/>
    <property type="evidence" value="ECO:0007669"/>
    <property type="project" value="TreeGrafter"/>
</dbReference>
<dbReference type="GO" id="GO:0031297">
    <property type="term" value="P:replication fork processing"/>
    <property type="evidence" value="ECO:0007669"/>
    <property type="project" value="TreeGrafter"/>
</dbReference>
<dbReference type="PANTHER" id="PTHR46060:SF2">
    <property type="entry name" value="HISTONE-LYSINE N-METHYLTRANSFERASE SETMAR"/>
    <property type="match status" value="1"/>
</dbReference>
<dbReference type="AlphaFoldDB" id="A0A7E6F1E0"/>
<dbReference type="GO" id="GO:0035861">
    <property type="term" value="C:site of double-strand break"/>
    <property type="evidence" value="ECO:0007669"/>
    <property type="project" value="TreeGrafter"/>
</dbReference>
<keyword evidence="1" id="KW-1185">Reference proteome</keyword>
<dbReference type="GO" id="GO:0000729">
    <property type="term" value="P:DNA double-strand break processing"/>
    <property type="evidence" value="ECO:0007669"/>
    <property type="project" value="TreeGrafter"/>
</dbReference>
<dbReference type="InterPro" id="IPR052709">
    <property type="entry name" value="Transposase-MT_Hybrid"/>
</dbReference>
<dbReference type="Proteomes" id="UP000515154">
    <property type="component" value="Linkage group LG8"/>
</dbReference>
<dbReference type="GO" id="GO:0015074">
    <property type="term" value="P:DNA integration"/>
    <property type="evidence" value="ECO:0007669"/>
    <property type="project" value="TreeGrafter"/>
</dbReference>